<dbReference type="STRING" id="1266370.NITGR_170009"/>
<dbReference type="InterPro" id="IPR013216">
    <property type="entry name" value="Methyltransf_11"/>
</dbReference>
<dbReference type="GO" id="GO:0008757">
    <property type="term" value="F:S-adenosylmethionine-dependent methyltransferase activity"/>
    <property type="evidence" value="ECO:0007669"/>
    <property type="project" value="InterPro"/>
</dbReference>
<dbReference type="GO" id="GO:0032259">
    <property type="term" value="P:methylation"/>
    <property type="evidence" value="ECO:0007669"/>
    <property type="project" value="UniProtKB-KW"/>
</dbReference>
<proteinExistence type="predicted"/>
<comment type="caution">
    <text evidence="2">The sequence shown here is derived from an EMBL/GenBank/DDBJ whole genome shotgun (WGS) entry which is preliminary data.</text>
</comment>
<dbReference type="Pfam" id="PF08241">
    <property type="entry name" value="Methyltransf_11"/>
    <property type="match status" value="1"/>
</dbReference>
<dbReference type="Gene3D" id="3.40.50.150">
    <property type="entry name" value="Vaccinia Virus protein VP39"/>
    <property type="match status" value="1"/>
</dbReference>
<dbReference type="EMBL" id="CAQJ01000019">
    <property type="protein sequence ID" value="CCQ89752.1"/>
    <property type="molecule type" value="Genomic_DNA"/>
</dbReference>
<name>M1YWA1_NITG3</name>
<dbReference type="InParanoid" id="M1YWA1"/>
<dbReference type="HOGENOM" id="CLU_092400_0_0_0"/>
<feature type="domain" description="Methyltransferase type 11" evidence="1">
    <location>
        <begin position="63"/>
        <end position="157"/>
    </location>
</feature>
<keyword evidence="2" id="KW-0808">Transferase</keyword>
<keyword evidence="2" id="KW-0830">Ubiquinone</keyword>
<evidence type="ECO:0000259" key="1">
    <source>
        <dbReference type="Pfam" id="PF08241"/>
    </source>
</evidence>
<dbReference type="Proteomes" id="UP000011704">
    <property type="component" value="Unassembled WGS sequence"/>
</dbReference>
<reference evidence="2 3" key="1">
    <citation type="journal article" date="2013" name="Front. Microbiol.">
        <title>The genome of Nitrospina gracilis illuminates the metabolism and evolution of the major marine nitrite oxidizer.</title>
        <authorList>
            <person name="Luecker S."/>
            <person name="Nowka B."/>
            <person name="Rattei T."/>
            <person name="Spieck E."/>
            <person name="and Daims H."/>
        </authorList>
    </citation>
    <scope>NUCLEOTIDE SEQUENCE [LARGE SCALE GENOMIC DNA]</scope>
    <source>
        <strain evidence="2 3">3/211</strain>
    </source>
</reference>
<dbReference type="PANTHER" id="PTHR43591:SF110">
    <property type="entry name" value="RHODANESE DOMAIN-CONTAINING PROTEIN"/>
    <property type="match status" value="1"/>
</dbReference>
<protein>
    <submittedName>
        <fullName evidence="2">Putative Ubiquinone/menaquinone biosynthesis methyltransferase UbiE</fullName>
        <ecNumber evidence="2">2.1.1.-</ecNumber>
    </submittedName>
</protein>
<dbReference type="PANTHER" id="PTHR43591">
    <property type="entry name" value="METHYLTRANSFERASE"/>
    <property type="match status" value="1"/>
</dbReference>
<dbReference type="SUPFAM" id="SSF53335">
    <property type="entry name" value="S-adenosyl-L-methionine-dependent methyltransferases"/>
    <property type="match status" value="1"/>
</dbReference>
<dbReference type="CDD" id="cd02440">
    <property type="entry name" value="AdoMet_MTases"/>
    <property type="match status" value="1"/>
</dbReference>
<keyword evidence="2" id="KW-0489">Methyltransferase</keyword>
<evidence type="ECO:0000313" key="3">
    <source>
        <dbReference type="Proteomes" id="UP000011704"/>
    </source>
</evidence>
<dbReference type="AlphaFoldDB" id="M1YWA1"/>
<organism evidence="2 3">
    <name type="scientific">Nitrospina gracilis (strain 3/211)</name>
    <dbReference type="NCBI Taxonomy" id="1266370"/>
    <lineage>
        <taxon>Bacteria</taxon>
        <taxon>Pseudomonadati</taxon>
        <taxon>Nitrospinota/Tectimicrobiota group</taxon>
        <taxon>Nitrospinota</taxon>
        <taxon>Nitrospinia</taxon>
        <taxon>Nitrospinales</taxon>
        <taxon>Nitrospinaceae</taxon>
        <taxon>Nitrospina</taxon>
    </lineage>
</organism>
<gene>
    <name evidence="2" type="ORF">NITGR_170009</name>
</gene>
<dbReference type="EC" id="2.1.1.-" evidence="2"/>
<keyword evidence="3" id="KW-1185">Reference proteome</keyword>
<dbReference type="InterPro" id="IPR029063">
    <property type="entry name" value="SAM-dependent_MTases_sf"/>
</dbReference>
<dbReference type="OrthoDB" id="8153637at2"/>
<accession>M1YWA1</accession>
<evidence type="ECO:0000313" key="2">
    <source>
        <dbReference type="EMBL" id="CCQ89752.1"/>
    </source>
</evidence>
<sequence length="263" mass="30303">MKADMDRKEYWDQNYLEYWKQRVEEADDRAAESQVIPKDPVTGSDRVIRDLLMRHPFRQGNVLEVGCAWGRWFAFYREHGLEVHGVDISTAMVEAAQKDWQEQEGIGSIKEAEAEALPFEDNRFDNVTCLAVFDATYQHQALAEMFRVARPGAFLVVTGKGDRYFEDDTAALDAEAGARRKQHPNFFTDVPAMLNQITAQSHTLLSAYYFPRRGDFGQSRFVTETQDPFYEYMLFFEKGEHRFAFTPFSADRSLTFNAVRGTG</sequence>